<dbReference type="CDD" id="cd03221">
    <property type="entry name" value="ABCF_EF-3"/>
    <property type="match status" value="2"/>
</dbReference>
<dbReference type="PROSITE" id="PS00211">
    <property type="entry name" value="ABC_TRANSPORTER_1"/>
    <property type="match status" value="2"/>
</dbReference>
<dbReference type="InterPro" id="IPR017871">
    <property type="entry name" value="ABC_transporter-like_CS"/>
</dbReference>
<evidence type="ECO:0000313" key="5">
    <source>
        <dbReference type="EMBL" id="MFD0942852.1"/>
    </source>
</evidence>
<keyword evidence="2 5" id="KW-0067">ATP-binding</keyword>
<feature type="coiled-coil region" evidence="3">
    <location>
        <begin position="562"/>
        <end position="613"/>
    </location>
</feature>
<evidence type="ECO:0000259" key="4">
    <source>
        <dbReference type="PROSITE" id="PS50893"/>
    </source>
</evidence>
<dbReference type="Gene3D" id="3.40.50.300">
    <property type="entry name" value="P-loop containing nucleotide triphosphate hydrolases"/>
    <property type="match status" value="2"/>
</dbReference>
<dbReference type="Pfam" id="PF12848">
    <property type="entry name" value="ABC_tran_Xtn"/>
    <property type="match status" value="1"/>
</dbReference>
<feature type="domain" description="ABC transporter" evidence="4">
    <location>
        <begin position="320"/>
        <end position="537"/>
    </location>
</feature>
<protein>
    <submittedName>
        <fullName evidence="5">ABC-F family ATP-binding cassette domain-containing protein</fullName>
    </submittedName>
</protein>
<dbReference type="GO" id="GO:0005524">
    <property type="term" value="F:ATP binding"/>
    <property type="evidence" value="ECO:0007669"/>
    <property type="project" value="UniProtKB-KW"/>
</dbReference>
<dbReference type="InterPro" id="IPR051309">
    <property type="entry name" value="ABCF_ATPase"/>
</dbReference>
<dbReference type="InterPro" id="IPR003439">
    <property type="entry name" value="ABC_transporter-like_ATP-bd"/>
</dbReference>
<dbReference type="InterPro" id="IPR003593">
    <property type="entry name" value="AAA+_ATPase"/>
</dbReference>
<keyword evidence="3" id="KW-0175">Coiled coil</keyword>
<evidence type="ECO:0000256" key="3">
    <source>
        <dbReference type="SAM" id="Coils"/>
    </source>
</evidence>
<keyword evidence="6" id="KW-1185">Reference proteome</keyword>
<dbReference type="InterPro" id="IPR032781">
    <property type="entry name" value="ABC_tran_Xtn"/>
</dbReference>
<dbReference type="InterPro" id="IPR027417">
    <property type="entry name" value="P-loop_NTPase"/>
</dbReference>
<dbReference type="PROSITE" id="PS50893">
    <property type="entry name" value="ABC_TRANSPORTER_2"/>
    <property type="match status" value="2"/>
</dbReference>
<dbReference type="Gene3D" id="1.10.287.380">
    <property type="entry name" value="Valyl-tRNA synthetase, C-terminal domain"/>
    <property type="match status" value="1"/>
</dbReference>
<dbReference type="EMBL" id="JBHTJF010000014">
    <property type="protein sequence ID" value="MFD0942852.1"/>
    <property type="molecule type" value="Genomic_DNA"/>
</dbReference>
<dbReference type="PANTHER" id="PTHR42855">
    <property type="entry name" value="ABC TRANSPORTER ATP-BINDING SUBUNIT"/>
    <property type="match status" value="1"/>
</dbReference>
<evidence type="ECO:0000256" key="1">
    <source>
        <dbReference type="ARBA" id="ARBA00022741"/>
    </source>
</evidence>
<gene>
    <name evidence="5" type="ORF">ACFQ0V_03600</name>
</gene>
<evidence type="ECO:0000256" key="2">
    <source>
        <dbReference type="ARBA" id="ARBA00022840"/>
    </source>
</evidence>
<name>A0ABW3GVG4_9BACL</name>
<dbReference type="InterPro" id="IPR037118">
    <property type="entry name" value="Val-tRNA_synth_C_sf"/>
</dbReference>
<reference evidence="6" key="1">
    <citation type="journal article" date="2019" name="Int. J. Syst. Evol. Microbiol.">
        <title>The Global Catalogue of Microorganisms (GCM) 10K type strain sequencing project: providing services to taxonomists for standard genome sequencing and annotation.</title>
        <authorList>
            <consortium name="The Broad Institute Genomics Platform"/>
            <consortium name="The Broad Institute Genome Sequencing Center for Infectious Disease"/>
            <person name="Wu L."/>
            <person name="Ma J."/>
        </authorList>
    </citation>
    <scope>NUCLEOTIDE SEQUENCE [LARGE SCALE GENOMIC DNA]</scope>
    <source>
        <strain evidence="6">CCUG 63563</strain>
    </source>
</reference>
<dbReference type="Pfam" id="PF16326">
    <property type="entry name" value="ABC_tran_CTD"/>
    <property type="match status" value="1"/>
</dbReference>
<dbReference type="SUPFAM" id="SSF52540">
    <property type="entry name" value="P-loop containing nucleoside triphosphate hydrolases"/>
    <property type="match status" value="2"/>
</dbReference>
<dbReference type="Proteomes" id="UP001596976">
    <property type="component" value="Unassembled WGS sequence"/>
</dbReference>
<evidence type="ECO:0000313" key="6">
    <source>
        <dbReference type="Proteomes" id="UP001596976"/>
    </source>
</evidence>
<organism evidence="5 6">
    <name type="scientific">Savagea faecisuis</name>
    <dbReference type="NCBI Taxonomy" id="1274803"/>
    <lineage>
        <taxon>Bacteria</taxon>
        <taxon>Bacillati</taxon>
        <taxon>Bacillota</taxon>
        <taxon>Bacilli</taxon>
        <taxon>Bacillales</taxon>
        <taxon>Caryophanaceae</taxon>
        <taxon>Savagea</taxon>
    </lineage>
</organism>
<comment type="caution">
    <text evidence="5">The sequence shown here is derived from an EMBL/GenBank/DDBJ whole genome shotgun (WGS) entry which is preliminary data.</text>
</comment>
<dbReference type="PANTHER" id="PTHR42855:SF1">
    <property type="entry name" value="ABC TRANSPORTER DOMAIN-CONTAINING PROTEIN"/>
    <property type="match status" value="1"/>
</dbReference>
<dbReference type="SMART" id="SM00382">
    <property type="entry name" value="AAA"/>
    <property type="match status" value="2"/>
</dbReference>
<accession>A0ABW3GVG4</accession>
<keyword evidence="1" id="KW-0547">Nucleotide-binding</keyword>
<dbReference type="InterPro" id="IPR032524">
    <property type="entry name" value="ABC_tran_C"/>
</dbReference>
<feature type="domain" description="ABC transporter" evidence="4">
    <location>
        <begin position="4"/>
        <end position="255"/>
    </location>
</feature>
<sequence length="624" mass="72131">MKQFQVLQLTKTIGEKTLFENIQFTIHSGEKIGIVGQNGTGKTTLLSVLANEVIADEYEKKHPNDYTIRLLTQEDRLDLDLTIIETLFQSDTPLMRLNYEYEQVTRQLSEHPTDEKIQQRFADVQAEMDAQGAWDMNTQARTILSKLHMLEPAKRVRDCSGGERKRVALAKVLLEESDLLLLDEPTNHLDIDSIEWLQTYLQQTKRAVLFITHDRYFLDEVATKIYELDQGKLYEYEGNYADFVTQKSEREQLAEQTAAKQQNRYRNELKWVMRGAKARSTKQKARLQRFDILKDDVLTKTRETELEMAVASTRLGKQVIEIESIAKSFGERQLIEDFSALVKRTDRIAIVGPNGAGKSTLLKMIAGEEQPNQGTITIGQTVKMAHFHQHIPNMDTDERVINYIREVSNSIQTASGERLSATQMLERFLFPSHVHGTPIRKLSGGEKKRLFLLRLLMEEPNVLLLDEPTNDLDIETLTVLESFLDTFGGVVIVISHDRYFLDRTCTTLWALDGKGKVDSYYGLYSEYLAEPEEVAEVVKETKQEERPKERKKKMSYNEKREWETIEDDLMQLEEEIEQLNGQMEEAGSDYEQIAKLTEQLNEKNEALDVLLERWEYLEQLANEQ</sequence>
<proteinExistence type="predicted"/>
<dbReference type="RefSeq" id="WP_381009779.1">
    <property type="nucleotide sequence ID" value="NZ_JBHTJF010000014.1"/>
</dbReference>
<dbReference type="Pfam" id="PF00005">
    <property type="entry name" value="ABC_tran"/>
    <property type="match status" value="2"/>
</dbReference>